<proteinExistence type="predicted"/>
<dbReference type="InterPro" id="IPR049945">
    <property type="entry name" value="AAA_22"/>
</dbReference>
<dbReference type="SMART" id="SM00382">
    <property type="entry name" value="AAA"/>
    <property type="match status" value="1"/>
</dbReference>
<evidence type="ECO:0000259" key="2">
    <source>
        <dbReference type="SMART" id="SM00382"/>
    </source>
</evidence>
<dbReference type="EMBL" id="JAVDWR010000002">
    <property type="protein sequence ID" value="MDR7120103.1"/>
    <property type="molecule type" value="Genomic_DNA"/>
</dbReference>
<comment type="caution">
    <text evidence="3">The sequence shown here is derived from an EMBL/GenBank/DDBJ whole genome shotgun (WGS) entry which is preliminary data.</text>
</comment>
<dbReference type="CDD" id="cd00009">
    <property type="entry name" value="AAA"/>
    <property type="match status" value="1"/>
</dbReference>
<keyword evidence="1" id="KW-0812">Transmembrane</keyword>
<reference evidence="3 4" key="1">
    <citation type="submission" date="2023-07" db="EMBL/GenBank/DDBJ databases">
        <title>Sorghum-associated microbial communities from plants grown in Nebraska, USA.</title>
        <authorList>
            <person name="Schachtman D."/>
        </authorList>
    </citation>
    <scope>NUCLEOTIDE SEQUENCE [LARGE SCALE GENOMIC DNA]</scope>
    <source>
        <strain evidence="3 4">4138</strain>
    </source>
</reference>
<dbReference type="Proteomes" id="UP001257909">
    <property type="component" value="Unassembled WGS sequence"/>
</dbReference>
<evidence type="ECO:0000313" key="3">
    <source>
        <dbReference type="EMBL" id="MDR7120103.1"/>
    </source>
</evidence>
<organism evidence="3 4">
    <name type="scientific">Rheinheimera soli</name>
    <dbReference type="NCBI Taxonomy" id="443616"/>
    <lineage>
        <taxon>Bacteria</taxon>
        <taxon>Pseudomonadati</taxon>
        <taxon>Pseudomonadota</taxon>
        <taxon>Gammaproteobacteria</taxon>
        <taxon>Chromatiales</taxon>
        <taxon>Chromatiaceae</taxon>
        <taxon>Rheinheimera</taxon>
    </lineage>
</organism>
<keyword evidence="4" id="KW-1185">Reference proteome</keyword>
<dbReference type="PANTHER" id="PTHR35894">
    <property type="entry name" value="GENERAL SECRETION PATHWAY PROTEIN A-RELATED"/>
    <property type="match status" value="1"/>
</dbReference>
<dbReference type="SUPFAM" id="SSF52540">
    <property type="entry name" value="P-loop containing nucleoside triphosphate hydrolases"/>
    <property type="match status" value="1"/>
</dbReference>
<feature type="transmembrane region" description="Helical" evidence="1">
    <location>
        <begin position="280"/>
        <end position="301"/>
    </location>
</feature>
<protein>
    <submittedName>
        <fullName evidence="3">General secretion pathway protein A</fullName>
    </submittedName>
</protein>
<dbReference type="RefSeq" id="WP_008899782.1">
    <property type="nucleotide sequence ID" value="NZ_JAVDWR010000002.1"/>
</dbReference>
<dbReference type="PANTHER" id="PTHR35894:SF1">
    <property type="entry name" value="PHOSPHORIBULOKINASE _ URIDINE KINASE FAMILY"/>
    <property type="match status" value="1"/>
</dbReference>
<dbReference type="Pfam" id="PF13401">
    <property type="entry name" value="AAA_22"/>
    <property type="match status" value="1"/>
</dbReference>
<feature type="domain" description="AAA+ ATPase" evidence="2">
    <location>
        <begin position="42"/>
        <end position="196"/>
    </location>
</feature>
<gene>
    <name evidence="3" type="ORF">J2W69_001032</name>
</gene>
<keyword evidence="1" id="KW-1133">Transmembrane helix</keyword>
<keyword evidence="1" id="KW-0472">Membrane</keyword>
<name>A0ABU1VWM1_9GAMM</name>
<evidence type="ECO:0000256" key="1">
    <source>
        <dbReference type="SAM" id="Phobius"/>
    </source>
</evidence>
<evidence type="ECO:0000313" key="4">
    <source>
        <dbReference type="Proteomes" id="UP001257909"/>
    </source>
</evidence>
<dbReference type="InterPro" id="IPR003593">
    <property type="entry name" value="AAA+_ATPase"/>
</dbReference>
<accession>A0ABU1VWM1</accession>
<dbReference type="InterPro" id="IPR052026">
    <property type="entry name" value="ExeA_AAA_ATPase_DNA-bind"/>
</dbReference>
<sequence>MYTGFFGLTSQPFSIAPNPDFLFLSPRHAEALAHLRYGLGEAGGFVLLTGEVGTGKTTVSRCLLQELTDKTEVAFILNPTLNELELLAAICDQLKIRYKKSDASLKMLTDKITNRLTKNHQAGKNTILIIDEAQHLQPAVLEQLRLLTNLETNTKKLLQVILIGQPELQQLLQRQDLRQLAQRITARYHLMPLTEQEVQQYISYRLQVAGCSRPVFTASAVKKLFLLSGGIPRLLNLICDRAMLGGYSQQKALIDAGLISQAASEVLAIKPQPVKAAWPVWLWPLLTLVALGAGAGLSALLW</sequence>
<dbReference type="Gene3D" id="3.40.50.300">
    <property type="entry name" value="P-loop containing nucleotide triphosphate hydrolases"/>
    <property type="match status" value="1"/>
</dbReference>
<dbReference type="InterPro" id="IPR027417">
    <property type="entry name" value="P-loop_NTPase"/>
</dbReference>